<gene>
    <name evidence="6" type="ORF">QRT03_25445</name>
</gene>
<evidence type="ECO:0000259" key="5">
    <source>
        <dbReference type="PROSITE" id="PS50043"/>
    </source>
</evidence>
<evidence type="ECO:0000256" key="3">
    <source>
        <dbReference type="ARBA" id="ARBA00023163"/>
    </source>
</evidence>
<evidence type="ECO:0000313" key="7">
    <source>
        <dbReference type="Proteomes" id="UP001231924"/>
    </source>
</evidence>
<evidence type="ECO:0000256" key="4">
    <source>
        <dbReference type="SAM" id="MobiDB-lite"/>
    </source>
</evidence>
<dbReference type="PANTHER" id="PTHR44688">
    <property type="entry name" value="DNA-BINDING TRANSCRIPTIONAL ACTIVATOR DEVR_DOSR"/>
    <property type="match status" value="1"/>
</dbReference>
<feature type="compositionally biased region" description="Low complexity" evidence="4">
    <location>
        <begin position="1"/>
        <end position="13"/>
    </location>
</feature>
<keyword evidence="3" id="KW-0804">Transcription</keyword>
<feature type="region of interest" description="Disordered" evidence="4">
    <location>
        <begin position="1"/>
        <end position="20"/>
    </location>
</feature>
<dbReference type="PROSITE" id="PS50043">
    <property type="entry name" value="HTH_LUXR_2"/>
    <property type="match status" value="1"/>
</dbReference>
<name>A0ABT7MF95_9PSEU</name>
<reference evidence="6 7" key="1">
    <citation type="submission" date="2023-06" db="EMBL/GenBank/DDBJ databases">
        <title>Actinomycetospora Odt1-22.</title>
        <authorList>
            <person name="Supong K."/>
        </authorList>
    </citation>
    <scope>NUCLEOTIDE SEQUENCE [LARGE SCALE GENOMIC DNA]</scope>
    <source>
        <strain evidence="6 7">Odt1-22</strain>
    </source>
</reference>
<dbReference type="InterPro" id="IPR036388">
    <property type="entry name" value="WH-like_DNA-bd_sf"/>
</dbReference>
<dbReference type="CDD" id="cd06170">
    <property type="entry name" value="LuxR_C_like"/>
    <property type="match status" value="1"/>
</dbReference>
<accession>A0ABT7MF95</accession>
<dbReference type="PANTHER" id="PTHR44688:SF16">
    <property type="entry name" value="DNA-BINDING TRANSCRIPTIONAL ACTIVATOR DEVR_DOSR"/>
    <property type="match status" value="1"/>
</dbReference>
<evidence type="ECO:0000256" key="2">
    <source>
        <dbReference type="ARBA" id="ARBA00023125"/>
    </source>
</evidence>
<dbReference type="InterPro" id="IPR016032">
    <property type="entry name" value="Sig_transdc_resp-reg_C-effctor"/>
</dbReference>
<keyword evidence="7" id="KW-1185">Reference proteome</keyword>
<dbReference type="PRINTS" id="PR00038">
    <property type="entry name" value="HTHLUXR"/>
</dbReference>
<keyword evidence="2" id="KW-0238">DNA-binding</keyword>
<keyword evidence="1" id="KW-0805">Transcription regulation</keyword>
<sequence length="524" mass="54333">MTPADDPCPGLDDPTPDDDAGAAARAALAGDLGTALRLADSALRTGDHDGRLLGARVLAAVLPQRGLLARAAEVHRWLARQAPGSSPDAVLSLLGTGALDEARDAVAAPADALPGLRGGADALVAEGLLASVDGRDGSAGTSLSLLVRATTSLAATAERTPLADSPAALGALLALHRGEPELAEPLLDLAVDADLGGPALRRRHLLLRAWSAMLRDDEPAARSALAAAHDQPGTTEPRDELLAVACEVALARRDGDTRRLLELWSRARQALLRHPVDLYCLLPVGELAIAAARLGEDPWVEPHLAAAGTLLAALGDPPSWSTAWHWARLQAAITADDRTTAGTHAAALDTAATVNDRAAAPARAAHVWLEVLAGQIDAEAVTAAATALRAVGLARDGARLAGEAAIRTTDRTDSATLLACARTVTAARTPTAPGPVPALPDDGASRATVVTRARREAASGQLTDRERDIAELVLEGMTYREIAGRLFLSTKTVEHHVARIRRRLGSESRAELFSELRVLVGAAP</sequence>
<evidence type="ECO:0000313" key="6">
    <source>
        <dbReference type="EMBL" id="MDL5159337.1"/>
    </source>
</evidence>
<evidence type="ECO:0000256" key="1">
    <source>
        <dbReference type="ARBA" id="ARBA00023015"/>
    </source>
</evidence>
<dbReference type="Proteomes" id="UP001231924">
    <property type="component" value="Unassembled WGS sequence"/>
</dbReference>
<dbReference type="SUPFAM" id="SSF46894">
    <property type="entry name" value="C-terminal effector domain of the bipartite response regulators"/>
    <property type="match status" value="1"/>
</dbReference>
<dbReference type="SMART" id="SM00421">
    <property type="entry name" value="HTH_LUXR"/>
    <property type="match status" value="1"/>
</dbReference>
<dbReference type="RefSeq" id="WP_286055921.1">
    <property type="nucleotide sequence ID" value="NZ_JASVWF010000007.1"/>
</dbReference>
<dbReference type="EMBL" id="JASVWF010000007">
    <property type="protein sequence ID" value="MDL5159337.1"/>
    <property type="molecule type" value="Genomic_DNA"/>
</dbReference>
<dbReference type="Gene3D" id="1.10.10.10">
    <property type="entry name" value="Winged helix-like DNA-binding domain superfamily/Winged helix DNA-binding domain"/>
    <property type="match status" value="1"/>
</dbReference>
<organism evidence="6 7">
    <name type="scientific">Actinomycetospora termitidis</name>
    <dbReference type="NCBI Taxonomy" id="3053470"/>
    <lineage>
        <taxon>Bacteria</taxon>
        <taxon>Bacillati</taxon>
        <taxon>Actinomycetota</taxon>
        <taxon>Actinomycetes</taxon>
        <taxon>Pseudonocardiales</taxon>
        <taxon>Pseudonocardiaceae</taxon>
        <taxon>Actinomycetospora</taxon>
    </lineage>
</organism>
<proteinExistence type="predicted"/>
<comment type="caution">
    <text evidence="6">The sequence shown here is derived from an EMBL/GenBank/DDBJ whole genome shotgun (WGS) entry which is preliminary data.</text>
</comment>
<dbReference type="InterPro" id="IPR000792">
    <property type="entry name" value="Tscrpt_reg_LuxR_C"/>
</dbReference>
<dbReference type="PROSITE" id="PS00622">
    <property type="entry name" value="HTH_LUXR_1"/>
    <property type="match status" value="1"/>
</dbReference>
<protein>
    <submittedName>
        <fullName evidence="6">Helix-turn-helix transcriptional regulator</fullName>
    </submittedName>
</protein>
<dbReference type="Pfam" id="PF00196">
    <property type="entry name" value="GerE"/>
    <property type="match status" value="1"/>
</dbReference>
<feature type="domain" description="HTH luxR-type" evidence="5">
    <location>
        <begin position="455"/>
        <end position="520"/>
    </location>
</feature>